<dbReference type="EMBL" id="CP121196">
    <property type="protein sequence ID" value="XBH18138.1"/>
    <property type="molecule type" value="Genomic_DNA"/>
</dbReference>
<gene>
    <name evidence="1" type="ORF">P8935_02130</name>
</gene>
<dbReference type="SUPFAM" id="SSF53335">
    <property type="entry name" value="S-adenosyl-L-methionine-dependent methyltransferases"/>
    <property type="match status" value="1"/>
</dbReference>
<protein>
    <submittedName>
        <fullName evidence="1">DUF3419 family protein</fullName>
    </submittedName>
</protein>
<dbReference type="AlphaFoldDB" id="A0AAU7DLH0"/>
<dbReference type="InterPro" id="IPR029063">
    <property type="entry name" value="SAM-dependent_MTases_sf"/>
</dbReference>
<proteinExistence type="predicted"/>
<organism evidence="1">
    <name type="scientific">Telmatobacter sp. DSM 110680</name>
    <dbReference type="NCBI Taxonomy" id="3036704"/>
    <lineage>
        <taxon>Bacteria</taxon>
        <taxon>Pseudomonadati</taxon>
        <taxon>Acidobacteriota</taxon>
        <taxon>Terriglobia</taxon>
        <taxon>Terriglobales</taxon>
        <taxon>Acidobacteriaceae</taxon>
        <taxon>Telmatobacter</taxon>
    </lineage>
</organism>
<name>A0AAU7DLH0_9BACT</name>
<dbReference type="Pfam" id="PF11899">
    <property type="entry name" value="DUF3419"/>
    <property type="match status" value="1"/>
</dbReference>
<sequence>MLQLMPERVSTPWRRGPFRAQRNGVMFGQMYEDPGIELGAFKSQSRVLCIASAGCTARALAAAGHHVTAVDINPLQLSYASSRAAGAPPQKGRADVMMALGRWLARMGGWTRAKLKDFLNLSDTAQQLAYWDTELETAILRALVDTSLAPQFLRLFYADPFIDAVPIDFGLCLRQRLRSGWAHHSNRSNPYASCLLLGTPLVEPGAPLSPIRFICADAAEFLESCPSSQFDAFTLSNIGDGADPSYLERLHLAITHAAAPDAIVVSRSFSEPKANTICNRADEDRSLLWGVVEVKNI</sequence>
<reference evidence="1" key="1">
    <citation type="submission" date="2023-03" db="EMBL/GenBank/DDBJ databases">
        <title>Edaphobacter sp.</title>
        <authorList>
            <person name="Huber K.J."/>
            <person name="Papendorf J."/>
            <person name="Pilke C."/>
            <person name="Bunk B."/>
            <person name="Sproeer C."/>
            <person name="Pester M."/>
        </authorList>
    </citation>
    <scope>NUCLEOTIDE SEQUENCE</scope>
    <source>
        <strain evidence="1">DSM 110680</strain>
    </source>
</reference>
<accession>A0AAU7DLH0</accession>
<dbReference type="InterPro" id="IPR021829">
    <property type="entry name" value="DUF3419"/>
</dbReference>
<evidence type="ECO:0000313" key="1">
    <source>
        <dbReference type="EMBL" id="XBH18138.1"/>
    </source>
</evidence>
<dbReference type="RefSeq" id="WP_348263361.1">
    <property type="nucleotide sequence ID" value="NZ_CP121196.1"/>
</dbReference>
<dbReference type="Gene3D" id="3.40.50.150">
    <property type="entry name" value="Vaccinia Virus protein VP39"/>
    <property type="match status" value="1"/>
</dbReference>